<reference evidence="7" key="1">
    <citation type="submission" date="2020-04" db="EMBL/GenBank/DDBJ databases">
        <authorList>
            <person name="Alioto T."/>
            <person name="Alioto T."/>
            <person name="Gomez Garrido J."/>
        </authorList>
    </citation>
    <scope>NUCLEOTIDE SEQUENCE</scope>
    <source>
        <strain evidence="7">A484AB</strain>
    </source>
</reference>
<dbReference type="Proteomes" id="UP001152795">
    <property type="component" value="Unassembled WGS sequence"/>
</dbReference>
<feature type="compositionally biased region" description="Polar residues" evidence="6">
    <location>
        <begin position="302"/>
        <end position="317"/>
    </location>
</feature>
<dbReference type="CDD" id="cd00266">
    <property type="entry name" value="MADS_SRF_like"/>
    <property type="match status" value="1"/>
</dbReference>
<evidence type="ECO:0000256" key="5">
    <source>
        <dbReference type="ARBA" id="ARBA00023242"/>
    </source>
</evidence>
<evidence type="ECO:0000256" key="3">
    <source>
        <dbReference type="ARBA" id="ARBA00023125"/>
    </source>
</evidence>
<dbReference type="OrthoDB" id="2284405at2759"/>
<evidence type="ECO:0000256" key="4">
    <source>
        <dbReference type="ARBA" id="ARBA00023163"/>
    </source>
</evidence>
<dbReference type="SMART" id="SM00432">
    <property type="entry name" value="MADS"/>
    <property type="match status" value="1"/>
</dbReference>
<dbReference type="InterPro" id="IPR033897">
    <property type="entry name" value="SRF-like_MADS-box"/>
</dbReference>
<evidence type="ECO:0000313" key="7">
    <source>
        <dbReference type="EMBL" id="CAB3988882.1"/>
    </source>
</evidence>
<dbReference type="SUPFAM" id="SSF55455">
    <property type="entry name" value="SRF-like"/>
    <property type="match status" value="1"/>
</dbReference>
<keyword evidence="3" id="KW-0238">DNA-binding</keyword>
<dbReference type="InterPro" id="IPR050142">
    <property type="entry name" value="MADS-box/MEF2_TF"/>
</dbReference>
<dbReference type="GO" id="GO:0000981">
    <property type="term" value="F:DNA-binding transcription factor activity, RNA polymerase II-specific"/>
    <property type="evidence" value="ECO:0007669"/>
    <property type="project" value="InterPro"/>
</dbReference>
<sequence length="475" mass="51346">MDRSQNEVGEYSLKSEIDTDTQAKQSDETQQDAIMHQQQLHRGIKRDVDEMHSSSSDQENIEDTNKIGIKPGKKTRGRVKIKMEYIDNKLRRYTTFSKRKTGIMKKAYELSTLTGTQVMLLVASETGHVYTFATRKLQPMITSESGKALIQTCLNSPDPAINTVTLDQRMSATGYEEPDLSYSSHDGVNVDKDGKAAIFLNQNIDLNQTGTGSMTGITLQSAGNGSFPMTTYLPPTSQQLNVSKSGVQSLSVQAVHGGGYATIFTPGATFPNGTYQLGQGTQQPLTQVVNPQVHLQRMQAATTSANSHMDSNCSVTSHNHHHGSPEHPEGDSPGNAGHMSGVPINVLSMQGNEAGQNNVVYTSGNMPLMYNSSGILYATPPTTQSAMNDGDSNGHPHHLVMQDGTVVTNQGIPVSLQHVPGALQVHQEYSNSLQHHSNGIHDNHSSPGDMVGMVDPSSLSVHPDGAMETKMNSHK</sequence>
<evidence type="ECO:0000256" key="1">
    <source>
        <dbReference type="ARBA" id="ARBA00004123"/>
    </source>
</evidence>
<keyword evidence="4" id="KW-0804">Transcription</keyword>
<proteinExistence type="predicted"/>
<dbReference type="GO" id="GO:0005634">
    <property type="term" value="C:nucleus"/>
    <property type="evidence" value="ECO:0007669"/>
    <property type="project" value="UniProtKB-SubCell"/>
</dbReference>
<feature type="region of interest" description="Disordered" evidence="6">
    <location>
        <begin position="1"/>
        <end position="74"/>
    </location>
</feature>
<dbReference type="GO" id="GO:0045944">
    <property type="term" value="P:positive regulation of transcription by RNA polymerase II"/>
    <property type="evidence" value="ECO:0007669"/>
    <property type="project" value="InterPro"/>
</dbReference>
<keyword evidence="5" id="KW-0539">Nucleus</keyword>
<evidence type="ECO:0000256" key="6">
    <source>
        <dbReference type="SAM" id="MobiDB-lite"/>
    </source>
</evidence>
<keyword evidence="8" id="KW-1185">Reference proteome</keyword>
<name>A0A6S7GH96_PARCT</name>
<dbReference type="GO" id="GO:0000987">
    <property type="term" value="F:cis-regulatory region sequence-specific DNA binding"/>
    <property type="evidence" value="ECO:0007669"/>
    <property type="project" value="InterPro"/>
</dbReference>
<dbReference type="Gene3D" id="3.40.1810.10">
    <property type="entry name" value="Transcription factor, MADS-box"/>
    <property type="match status" value="1"/>
</dbReference>
<dbReference type="Pfam" id="PF00319">
    <property type="entry name" value="SRF-TF"/>
    <property type="match status" value="1"/>
</dbReference>
<evidence type="ECO:0000256" key="2">
    <source>
        <dbReference type="ARBA" id="ARBA00023015"/>
    </source>
</evidence>
<feature type="region of interest" description="Disordered" evidence="6">
    <location>
        <begin position="436"/>
        <end position="475"/>
    </location>
</feature>
<accession>A0A6S7GH96</accession>
<dbReference type="InterPro" id="IPR036879">
    <property type="entry name" value="TF_MADSbox_sf"/>
</dbReference>
<keyword evidence="2" id="KW-0805">Transcription regulation</keyword>
<organism evidence="7 8">
    <name type="scientific">Paramuricea clavata</name>
    <name type="common">Red gorgonian</name>
    <name type="synonym">Violescent sea-whip</name>
    <dbReference type="NCBI Taxonomy" id="317549"/>
    <lineage>
        <taxon>Eukaryota</taxon>
        <taxon>Metazoa</taxon>
        <taxon>Cnidaria</taxon>
        <taxon>Anthozoa</taxon>
        <taxon>Octocorallia</taxon>
        <taxon>Malacalcyonacea</taxon>
        <taxon>Plexauridae</taxon>
        <taxon>Paramuricea</taxon>
    </lineage>
</organism>
<dbReference type="FunFam" id="3.40.1810.10:FF:000002">
    <property type="entry name" value="Serum response factor b"/>
    <property type="match status" value="1"/>
</dbReference>
<dbReference type="PROSITE" id="PS00350">
    <property type="entry name" value="MADS_BOX_1"/>
    <property type="match status" value="1"/>
</dbReference>
<feature type="region of interest" description="Disordered" evidence="6">
    <location>
        <begin position="302"/>
        <end position="340"/>
    </location>
</feature>
<protein>
    <submittedName>
        <fullName evidence="7">Serum response factor isoform X4</fullName>
    </submittedName>
</protein>
<dbReference type="PROSITE" id="PS50066">
    <property type="entry name" value="MADS_BOX_2"/>
    <property type="match status" value="1"/>
</dbReference>
<dbReference type="GO" id="GO:0046983">
    <property type="term" value="F:protein dimerization activity"/>
    <property type="evidence" value="ECO:0007669"/>
    <property type="project" value="InterPro"/>
</dbReference>
<comment type="subcellular location">
    <subcellularLocation>
        <location evidence="1">Nucleus</location>
    </subcellularLocation>
</comment>
<dbReference type="PRINTS" id="PR00404">
    <property type="entry name" value="MADSDOMAIN"/>
</dbReference>
<dbReference type="InterPro" id="IPR002100">
    <property type="entry name" value="TF_MADSbox"/>
</dbReference>
<dbReference type="PANTHER" id="PTHR48019">
    <property type="entry name" value="SERUM RESPONSE FACTOR HOMOLOG"/>
    <property type="match status" value="1"/>
</dbReference>
<dbReference type="EMBL" id="CACRXK020001399">
    <property type="protein sequence ID" value="CAB3988882.1"/>
    <property type="molecule type" value="Genomic_DNA"/>
</dbReference>
<evidence type="ECO:0000313" key="8">
    <source>
        <dbReference type="Proteomes" id="UP001152795"/>
    </source>
</evidence>
<dbReference type="AlphaFoldDB" id="A0A6S7GH96"/>
<gene>
    <name evidence="7" type="ORF">PACLA_8A081583</name>
</gene>
<comment type="caution">
    <text evidence="7">The sequence shown here is derived from an EMBL/GenBank/DDBJ whole genome shotgun (WGS) entry which is preliminary data.</text>
</comment>